<feature type="domain" description="Histone deacetylase" evidence="5">
    <location>
        <begin position="22"/>
        <end position="316"/>
    </location>
</feature>
<dbReference type="CDD" id="cd09994">
    <property type="entry name" value="HDAC_AcuC_like"/>
    <property type="match status" value="1"/>
</dbReference>
<dbReference type="OrthoDB" id="9808367at2"/>
<dbReference type="GO" id="GO:0045150">
    <property type="term" value="P:acetoin catabolic process"/>
    <property type="evidence" value="ECO:0007669"/>
    <property type="project" value="UniProtKB-UniPathway"/>
</dbReference>
<keyword evidence="7" id="KW-1185">Reference proteome</keyword>
<dbReference type="Proteomes" id="UP000315628">
    <property type="component" value="Unassembled WGS sequence"/>
</dbReference>
<name>A0A560WDN9_9MICO</name>
<evidence type="ECO:0000313" key="7">
    <source>
        <dbReference type="Proteomes" id="UP000315628"/>
    </source>
</evidence>
<evidence type="ECO:0000256" key="4">
    <source>
        <dbReference type="ARBA" id="ARBA00022627"/>
    </source>
</evidence>
<protein>
    <recommendedName>
        <fullName evidence="3">Acetoin utilization protein AcuC</fullName>
    </recommendedName>
</protein>
<dbReference type="SUPFAM" id="SSF52768">
    <property type="entry name" value="Arginase/deacetylase"/>
    <property type="match status" value="1"/>
</dbReference>
<dbReference type="PANTHER" id="PTHR10625:SF10">
    <property type="entry name" value="HISTONE DEACETYLASE HDAC1"/>
    <property type="match status" value="1"/>
</dbReference>
<evidence type="ECO:0000256" key="1">
    <source>
        <dbReference type="ARBA" id="ARBA00005101"/>
    </source>
</evidence>
<dbReference type="Pfam" id="PF00850">
    <property type="entry name" value="Hist_deacetyl"/>
    <property type="match status" value="1"/>
</dbReference>
<dbReference type="GO" id="GO:0040029">
    <property type="term" value="P:epigenetic regulation of gene expression"/>
    <property type="evidence" value="ECO:0007669"/>
    <property type="project" value="TreeGrafter"/>
</dbReference>
<comment type="similarity">
    <text evidence="2">Belongs to the histone deacetylase family.</text>
</comment>
<dbReference type="InterPro" id="IPR003085">
    <property type="entry name" value="AcuC"/>
</dbReference>
<dbReference type="PRINTS" id="PR01272">
    <property type="entry name" value="ACUCPROTEIN"/>
</dbReference>
<accession>A0A560WDN9</accession>
<evidence type="ECO:0000256" key="2">
    <source>
        <dbReference type="ARBA" id="ARBA00005947"/>
    </source>
</evidence>
<gene>
    <name evidence="6" type="ORF">FB557_1164</name>
</gene>
<dbReference type="InterPro" id="IPR000286">
    <property type="entry name" value="HDACs"/>
</dbReference>
<dbReference type="InterPro" id="IPR023696">
    <property type="entry name" value="Ureohydrolase_dom_sf"/>
</dbReference>
<evidence type="ECO:0000313" key="6">
    <source>
        <dbReference type="EMBL" id="TWD15644.1"/>
    </source>
</evidence>
<evidence type="ECO:0000259" key="5">
    <source>
        <dbReference type="Pfam" id="PF00850"/>
    </source>
</evidence>
<dbReference type="InterPro" id="IPR023801">
    <property type="entry name" value="His_deacetylse_dom"/>
</dbReference>
<proteinExistence type="inferred from homology"/>
<dbReference type="InterPro" id="IPR037138">
    <property type="entry name" value="His_deacetylse_dom_sf"/>
</dbReference>
<dbReference type="UniPathway" id="UPA00040"/>
<organism evidence="6 7">
    <name type="scientific">Marihabitans asiaticum</name>
    <dbReference type="NCBI Taxonomy" id="415218"/>
    <lineage>
        <taxon>Bacteria</taxon>
        <taxon>Bacillati</taxon>
        <taxon>Actinomycetota</taxon>
        <taxon>Actinomycetes</taxon>
        <taxon>Micrococcales</taxon>
        <taxon>Intrasporangiaceae</taxon>
        <taxon>Marihabitans</taxon>
    </lineage>
</organism>
<comment type="caution">
    <text evidence="6">The sequence shown here is derived from an EMBL/GenBank/DDBJ whole genome shotgun (WGS) entry which is preliminary data.</text>
</comment>
<dbReference type="EMBL" id="VIUW01000002">
    <property type="protein sequence ID" value="TWD15644.1"/>
    <property type="molecule type" value="Genomic_DNA"/>
</dbReference>
<sequence length="396" mass="42633">MSTRACVVWGPEFTKYDFGVGHPMAPLRIDLTAKLAQSLGVLADVDVVSPGVADDQTLLAAHDGEYVEAVKQVSADPSRADARFGIGTEDVPAFEGMHEASARIVAGTMEVTRRVWHGENQHGVNFTGGMHHAMRDRASGFCIYNDIVVAIEWLLAQGVERVAYVDVDVHHGDGVQAAFYDDPRVLTCSLHESGRTLFPGTGWPGDVGGPGAEGTAVNVALPPAVTDSPWLRALASAVIPVVEAFEPQVLITQHGCDTHSSDPLAHMALTVDAQRHAMATLHRLSHDLCDGRWIALGGGGYELVDVVPRSWAHLTAIAAHQPVDVATELPADYVAQVQHLAGKTPPARMGDLPRSELPIWVQPWSMGYNPHSDVDRAIMATREAVFPTHGLDVWFD</sequence>
<dbReference type="PRINTS" id="PR01270">
    <property type="entry name" value="HDASUPER"/>
</dbReference>
<evidence type="ECO:0000256" key="3">
    <source>
        <dbReference type="ARBA" id="ARBA00020218"/>
    </source>
</evidence>
<dbReference type="Gene3D" id="3.40.800.20">
    <property type="entry name" value="Histone deacetylase domain"/>
    <property type="match status" value="1"/>
</dbReference>
<comment type="pathway">
    <text evidence="1">Ketone degradation; acetoin degradation.</text>
</comment>
<dbReference type="AlphaFoldDB" id="A0A560WDN9"/>
<dbReference type="GO" id="GO:0004407">
    <property type="term" value="F:histone deacetylase activity"/>
    <property type="evidence" value="ECO:0007669"/>
    <property type="project" value="TreeGrafter"/>
</dbReference>
<dbReference type="RefSeq" id="WP_144856515.1">
    <property type="nucleotide sequence ID" value="NZ_BAAAYT010000001.1"/>
</dbReference>
<reference evidence="6 7" key="1">
    <citation type="submission" date="2019-06" db="EMBL/GenBank/DDBJ databases">
        <title>Sequencing the genomes of 1000 actinobacteria strains.</title>
        <authorList>
            <person name="Klenk H.-P."/>
        </authorList>
    </citation>
    <scope>NUCLEOTIDE SEQUENCE [LARGE SCALE GENOMIC DNA]</scope>
    <source>
        <strain evidence="6 7">DSM 18935</strain>
    </source>
</reference>
<keyword evidence="4" id="KW-0006">Acetoin catabolism</keyword>
<dbReference type="PANTHER" id="PTHR10625">
    <property type="entry name" value="HISTONE DEACETYLASE HDAC1-RELATED"/>
    <property type="match status" value="1"/>
</dbReference>